<protein>
    <recommendedName>
        <fullName evidence="3">SMP-30/Gluconolactonase/LRE-like region domain-containing protein</fullName>
    </recommendedName>
</protein>
<dbReference type="AlphaFoldDB" id="A0A7T7BI42"/>
<dbReference type="EMBL" id="CP060774">
    <property type="protein sequence ID" value="QQK40609.1"/>
    <property type="molecule type" value="Genomic_DNA"/>
</dbReference>
<evidence type="ECO:0000313" key="1">
    <source>
        <dbReference type="EMBL" id="QQK40609.1"/>
    </source>
</evidence>
<dbReference type="GeneID" id="90952510"/>
<organism evidence="1 2">
    <name type="scientific">Penicillium digitatum</name>
    <name type="common">Green mold</name>
    <dbReference type="NCBI Taxonomy" id="36651"/>
    <lineage>
        <taxon>Eukaryota</taxon>
        <taxon>Fungi</taxon>
        <taxon>Dikarya</taxon>
        <taxon>Ascomycota</taxon>
        <taxon>Pezizomycotina</taxon>
        <taxon>Eurotiomycetes</taxon>
        <taxon>Eurotiomycetidae</taxon>
        <taxon>Eurotiales</taxon>
        <taxon>Aspergillaceae</taxon>
        <taxon>Penicillium</taxon>
    </lineage>
</organism>
<name>A0A7T7BI42_PENDI</name>
<gene>
    <name evidence="1" type="ORF">Pdw03_3463</name>
</gene>
<evidence type="ECO:0008006" key="3">
    <source>
        <dbReference type="Google" id="ProtNLM"/>
    </source>
</evidence>
<proteinExistence type="predicted"/>
<accession>A0A7T7BI42</accession>
<dbReference type="SUPFAM" id="SSF63829">
    <property type="entry name" value="Calcium-dependent phosphotriesterase"/>
    <property type="match status" value="1"/>
</dbReference>
<evidence type="ECO:0000313" key="2">
    <source>
        <dbReference type="Proteomes" id="UP000595662"/>
    </source>
</evidence>
<reference evidence="1 2" key="1">
    <citation type="submission" date="2020-08" db="EMBL/GenBank/DDBJ databases">
        <title>The completed genome sequence of the pathogenic ascomycete fungus Penicillium digitatum.</title>
        <authorList>
            <person name="Wang M."/>
        </authorList>
    </citation>
    <scope>NUCLEOTIDE SEQUENCE [LARGE SCALE GENOMIC DNA]</scope>
    <source>
        <strain evidence="1 2">PdW03</strain>
    </source>
</reference>
<dbReference type="RefSeq" id="XP_065955895.1">
    <property type="nucleotide sequence ID" value="XM_066100495.1"/>
</dbReference>
<dbReference type="Proteomes" id="UP000595662">
    <property type="component" value="Chromosome 1"/>
</dbReference>
<sequence>MRRAANISFSRITLKNIKASLLLSTLYDCQVSLTLQTTTASGAIDPVTKDAHIIAGGLNLPSGITFSSDQKVVCVTDNTENSGQAKEGIWPASSYVDVNSGNSLYMFSADLRHQREQNLLRAVEPDLGKVRDM</sequence>